<accession>W0I7B4</accession>
<name>W0I7B4_9EURY</name>
<dbReference type="RefSeq" id="WP_042681273.1">
    <property type="nucleotide sequence ID" value="NZ_CP006965.1"/>
</dbReference>
<dbReference type="OrthoDB" id="86147at2157"/>
<dbReference type="GeneID" id="24907641"/>
<dbReference type="HOGENOM" id="CLU_045499_0_0_2"/>
<dbReference type="Proteomes" id="UP000019027">
    <property type="component" value="Chromosome"/>
</dbReference>
<dbReference type="SUPFAM" id="SSF54001">
    <property type="entry name" value="Cysteine proteinases"/>
    <property type="match status" value="1"/>
</dbReference>
<sequence length="381" mass="43216">MRLLKFMLSALIIALIFVSGCVQIETITQTERSTSESHPFTKPSATTPSTQTASTTIMLPQSNTTPSCSDPLWRYVLKRAIPCALSKEELAKIKPLAEQLKGDSLQQSAWNILEWEKEHIQYDWKKASLPAPEIKIYSNGSFEIVRGKDNTIQTPYETIMRGKGICTDYSILTAGLLLSINYSPLYIFSINFTNSDVGHAVAVIEIEGWYFVLDQHPPAMDLGAYYRYWKEKGKTISNATIYEIKLVNGSAEVENLGIVSGIEFLKQDYKFTNVDAQAISGSLSSIILKNFPNLRLDEKLQQLFQGTLPKGYSEGKVWTFRFEKFVEYYNPLFHEQLINYLYDSIVSDSEVRADLGQYSAFWIEIREEGENLKIILDIAKS</sequence>
<evidence type="ECO:0000256" key="1">
    <source>
        <dbReference type="ARBA" id="ARBA00007458"/>
    </source>
</evidence>
<dbReference type="InterPro" id="IPR038765">
    <property type="entry name" value="Papain-like_cys_pep_sf"/>
</dbReference>
<gene>
    <name evidence="4" type="ORF">TES1_1250</name>
</gene>
<keyword evidence="5" id="KW-1185">Reference proteome</keyword>
<feature type="compositionally biased region" description="Low complexity" evidence="2">
    <location>
        <begin position="41"/>
        <end position="53"/>
    </location>
</feature>
<dbReference type="KEGG" id="ths:TES1_1250"/>
<reference evidence="4 5" key="1">
    <citation type="journal article" date="2014" name="Int. J. Syst. Evol. Microbiol.">
        <title>Thermococcus paralvinellae sp. nov. and Thermococcus cleftensis sp. nov. of hyperthermophilic heterotrophs from deep-sea hydrothermal vents.</title>
        <authorList>
            <person name="Hensley S.A."/>
            <person name="Jung J.H."/>
            <person name="Park C.S."/>
            <person name="Holden J.F."/>
        </authorList>
    </citation>
    <scope>NUCLEOTIDE SEQUENCE [LARGE SCALE GENOMIC DNA]</scope>
    <source>
        <strain evidence="4 5">ES1</strain>
    </source>
</reference>
<feature type="domain" description="Transglutaminase-like" evidence="3">
    <location>
        <begin position="92"/>
        <end position="242"/>
    </location>
</feature>
<proteinExistence type="inferred from homology"/>
<organism evidence="4 5">
    <name type="scientific">Thermococcus paralvinellae</name>
    <dbReference type="NCBI Taxonomy" id="582419"/>
    <lineage>
        <taxon>Archaea</taxon>
        <taxon>Methanobacteriati</taxon>
        <taxon>Methanobacteriota</taxon>
        <taxon>Thermococci</taxon>
        <taxon>Thermococcales</taxon>
        <taxon>Thermococcaceae</taxon>
        <taxon>Thermococcus</taxon>
    </lineage>
</organism>
<feature type="region of interest" description="Disordered" evidence="2">
    <location>
        <begin position="32"/>
        <end position="53"/>
    </location>
</feature>
<dbReference type="Pfam" id="PF04473">
    <property type="entry name" value="DUF553"/>
    <property type="match status" value="1"/>
</dbReference>
<protein>
    <recommendedName>
        <fullName evidence="3">Transglutaminase-like domain-containing protein</fullName>
    </recommendedName>
</protein>
<evidence type="ECO:0000313" key="5">
    <source>
        <dbReference type="Proteomes" id="UP000019027"/>
    </source>
</evidence>
<dbReference type="EMBL" id="CP006965">
    <property type="protein sequence ID" value="AHF80632.1"/>
    <property type="molecule type" value="Genomic_DNA"/>
</dbReference>
<evidence type="ECO:0000313" key="4">
    <source>
        <dbReference type="EMBL" id="AHF80632.1"/>
    </source>
</evidence>
<comment type="similarity">
    <text evidence="1">Belongs to the UPF0252 family.</text>
</comment>
<dbReference type="PROSITE" id="PS51257">
    <property type="entry name" value="PROKAR_LIPOPROTEIN"/>
    <property type="match status" value="1"/>
</dbReference>
<evidence type="ECO:0000256" key="2">
    <source>
        <dbReference type="SAM" id="MobiDB-lite"/>
    </source>
</evidence>
<dbReference type="InterPro" id="IPR007562">
    <property type="entry name" value="Transglutaminase-like_domain"/>
</dbReference>
<dbReference type="Gene3D" id="3.10.620.30">
    <property type="match status" value="1"/>
</dbReference>
<dbReference type="AlphaFoldDB" id="W0I7B4"/>
<evidence type="ECO:0000259" key="3">
    <source>
        <dbReference type="Pfam" id="PF04473"/>
    </source>
</evidence>